<evidence type="ECO:0000313" key="2">
    <source>
        <dbReference type="EnsemblPlants" id="EMT02287"/>
    </source>
</evidence>
<evidence type="ECO:0000256" key="1">
    <source>
        <dbReference type="SAM" id="MobiDB-lite"/>
    </source>
</evidence>
<feature type="compositionally biased region" description="Pro residues" evidence="1">
    <location>
        <begin position="7"/>
        <end position="30"/>
    </location>
</feature>
<proteinExistence type="predicted"/>
<feature type="region of interest" description="Disordered" evidence="1">
    <location>
        <begin position="1"/>
        <end position="35"/>
    </location>
</feature>
<protein>
    <submittedName>
        <fullName evidence="2">Uncharacterized protein</fullName>
    </submittedName>
</protein>
<sequence length="266" mass="28850">MDAGAAPAPPVGPPRHRPGPPALHHPPTAPTRPTGSAHVSNSSCYSTCSGFHLLKISSIVTSASFYLAFTDQWFNPSPPPYFHYSSILGRLCFCTGVVVSYFFTALARFQGRGSSEVLLCEFVPLCRIGRRLPCQEGILQTPPNLTSIELQHHLVQRSAEDSSVVGATYEGRRGRGGATGPEEGVPGGRVARVLGGFGAPSKESNLIRTACFCFGCERPEIVRYLSRWDIQVALRSGCLVIYRKVINSRKRLRAHVGLDEGEVCPK</sequence>
<accession>N1QU84</accession>
<dbReference type="ExpressionAtlas" id="N1QU84">
    <property type="expression patterns" value="baseline"/>
</dbReference>
<organism evidence="2">
    <name type="scientific">Aegilops tauschii</name>
    <name type="common">Tausch's goatgrass</name>
    <name type="synonym">Aegilops squarrosa</name>
    <dbReference type="NCBI Taxonomy" id="37682"/>
    <lineage>
        <taxon>Eukaryota</taxon>
        <taxon>Viridiplantae</taxon>
        <taxon>Streptophyta</taxon>
        <taxon>Embryophyta</taxon>
        <taxon>Tracheophyta</taxon>
        <taxon>Spermatophyta</taxon>
        <taxon>Magnoliopsida</taxon>
        <taxon>Liliopsida</taxon>
        <taxon>Poales</taxon>
        <taxon>Poaceae</taxon>
        <taxon>BOP clade</taxon>
        <taxon>Pooideae</taxon>
        <taxon>Triticodae</taxon>
        <taxon>Triticeae</taxon>
        <taxon>Triticinae</taxon>
        <taxon>Aegilops</taxon>
    </lineage>
</organism>
<dbReference type="AlphaFoldDB" id="N1QU84"/>
<reference evidence="2" key="1">
    <citation type="submission" date="2015-06" db="UniProtKB">
        <authorList>
            <consortium name="EnsemblPlants"/>
        </authorList>
    </citation>
    <scope>IDENTIFICATION</scope>
</reference>
<name>N1QU84_AEGTA</name>
<dbReference type="EnsemblPlants" id="EMT02287">
    <property type="protein sequence ID" value="EMT02287"/>
    <property type="gene ID" value="F775_25139"/>
</dbReference>